<sequence>MRANSNFSGFDFDGSNFSILIDTLAYNAYINSVNANMIVNESFLDSATLRRNVVSLAGNIGYLPRSRKAARARVKFTVQTSSTTPTLTLKAGLVAVGSEANSSYVFSIPEDITTTVVNGVAQFGTDDEPIEIYQGTFAKTSFNVDTSLDQRFIIANPDLDYSTLVVRIKDPNEVGLGKVWERVENIIKIDSNSEIYFLAEVNQENYELLFGDDIFGKALQNGQVIDSTYIVTKGKEGDGPANFTFSGSLVNDNGAITAPSNVITVDTLESARNGADIETVDSIKYYAPRVYGAQYRAVTGRDYEGIIKSIYPNTESVSVVGGEELVPPQFGNVLISIKPVNGLDVSDFDKKQILDGLKQYTIAGINQKIVDLKILFVELDASVYYDVTKVGNSNTLKTDIMRSLNSYSTSIDINKFGGRFKYSKVQKVIDDTDIAVTSNITKVIVRRNLNAVLNQFAQYELCYGNAFHPIASGGSIKSSGFTIAGSPSTLYITDAPNKDNNGNLDGSGMGTISFISENINSTGSSNYITVVEDAGFVDYAKGEIQLFTTNITGTSLPNEIIEIQAYPNSNDVIGLKDLYVVFDVSTSRINMVKDTISSGEQISGVGFPVTSSYGNGKLTR</sequence>
<dbReference type="EMBL" id="KU686213">
    <property type="protein sequence ID" value="AOV62314.1"/>
    <property type="molecule type" value="Genomic_DNA"/>
</dbReference>
<reference evidence="2 3" key="1">
    <citation type="journal article" date="2016" name="Virology">
        <title>The genomic content and context of auxiliary metabolic genes in marine cyanomyoviruses.</title>
        <authorList>
            <person name="Crummett L.T."/>
            <person name="Puxty R.J."/>
            <person name="Weihe C."/>
            <person name="Marston M.F."/>
            <person name="Martiny J.B."/>
        </authorList>
    </citation>
    <scope>NUCLEOTIDE SEQUENCE [LARGE SCALE GENOMIC DNA]</scope>
    <source>
        <strain evidence="2">0910SB42</strain>
    </source>
</reference>
<dbReference type="Gene3D" id="3.30.300.200">
    <property type="match status" value="1"/>
</dbReference>
<feature type="domain" description="Baseplate wedge protein gp6-like N-terminal helical" evidence="1">
    <location>
        <begin position="3"/>
        <end position="62"/>
    </location>
</feature>
<dbReference type="Pfam" id="PF21379">
    <property type="entry name" value="Gp6-like_1st"/>
    <property type="match status" value="1"/>
</dbReference>
<protein>
    <submittedName>
        <fullName evidence="2">Baseplate wedge subunit</fullName>
    </submittedName>
</protein>
<evidence type="ECO:0000259" key="1">
    <source>
        <dbReference type="Pfam" id="PF21379"/>
    </source>
</evidence>
<evidence type="ECO:0000313" key="2">
    <source>
        <dbReference type="EMBL" id="AOV62314.1"/>
    </source>
</evidence>
<gene>
    <name evidence="2" type="ORF">S420910_125</name>
</gene>
<accession>A0A1D8KUS3</accession>
<organism evidence="2 3">
    <name type="scientific">Synechococcus phage S-CAM7</name>
    <dbReference type="NCBI Taxonomy" id="1883368"/>
    <lineage>
        <taxon>Viruses</taxon>
        <taxon>Duplodnaviria</taxon>
        <taxon>Heunggongvirae</taxon>
        <taxon>Uroviricota</taxon>
        <taxon>Caudoviricetes</taxon>
        <taxon>Pantevenvirales</taxon>
        <taxon>Kyanoviridae</taxon>
        <taxon>Mazuvirus</taxon>
        <taxon>Mazuvirus scam7</taxon>
    </lineage>
</organism>
<name>A0A1D8KUS3_9CAUD</name>
<evidence type="ECO:0000313" key="3">
    <source>
        <dbReference type="Proteomes" id="UP000226384"/>
    </source>
</evidence>
<dbReference type="Proteomes" id="UP000226384">
    <property type="component" value="Segment"/>
</dbReference>
<proteinExistence type="predicted"/>
<dbReference type="InterPro" id="IPR049026">
    <property type="entry name" value="Gp6-like_N"/>
</dbReference>